<keyword evidence="1" id="KW-0418">Kinase</keyword>
<dbReference type="GO" id="GO:0016301">
    <property type="term" value="F:kinase activity"/>
    <property type="evidence" value="ECO:0007669"/>
    <property type="project" value="UniProtKB-KW"/>
</dbReference>
<dbReference type="Proteomes" id="UP000259273">
    <property type="component" value="Unassembled WGS sequence"/>
</dbReference>
<protein>
    <submittedName>
        <fullName evidence="1">Histidine kinase</fullName>
    </submittedName>
</protein>
<accession>A0A3C1KRV9</accession>
<dbReference type="InterPro" id="IPR019660">
    <property type="entry name" value="Put_sensory_transdc_reg_YbjN"/>
</dbReference>
<dbReference type="Pfam" id="PF10722">
    <property type="entry name" value="YbjN"/>
    <property type="match status" value="1"/>
</dbReference>
<reference evidence="1 2" key="1">
    <citation type="journal article" date="2018" name="Nat. Biotechnol.">
        <title>A standardized bacterial taxonomy based on genome phylogeny substantially revises the tree of life.</title>
        <authorList>
            <person name="Parks D.H."/>
            <person name="Chuvochina M."/>
            <person name="Waite D.W."/>
            <person name="Rinke C."/>
            <person name="Skarshewski A."/>
            <person name="Chaumeil P.A."/>
            <person name="Hugenholtz P."/>
        </authorList>
    </citation>
    <scope>NUCLEOTIDE SEQUENCE [LARGE SCALE GENOMIC DNA]</scope>
    <source>
        <strain evidence="1">UBA9158</strain>
    </source>
</reference>
<name>A0A3C1KRV9_9GAMM</name>
<sequence length="156" mass="17473">MSAPVTPDRALLERWLNAGAVQNYLCEHCDNLHISEIRSQEGVLDSRLIPESFGLLFTTELEIRPMALLALTADLGRLNMEYPLLKLFLDIVDDATPQLVAAAIFPGNAGITETQFNHFVAMTMQAMLQLAEECLRLDYLFSEDGATRQRPRSVVH</sequence>
<dbReference type="EMBL" id="DMND01000232">
    <property type="protein sequence ID" value="HAN29442.1"/>
    <property type="molecule type" value="Genomic_DNA"/>
</dbReference>
<keyword evidence="1" id="KW-0808">Transferase</keyword>
<comment type="caution">
    <text evidence="1">The sequence shown here is derived from an EMBL/GenBank/DDBJ whole genome shotgun (WGS) entry which is preliminary data.</text>
</comment>
<dbReference type="STRING" id="1121937.GCA_000423125_01227"/>
<organism evidence="1 2">
    <name type="scientific">Haliea salexigens</name>
    <dbReference type="NCBI Taxonomy" id="287487"/>
    <lineage>
        <taxon>Bacteria</taxon>
        <taxon>Pseudomonadati</taxon>
        <taxon>Pseudomonadota</taxon>
        <taxon>Gammaproteobacteria</taxon>
        <taxon>Cellvibrionales</taxon>
        <taxon>Halieaceae</taxon>
        <taxon>Haliea</taxon>
    </lineage>
</organism>
<evidence type="ECO:0000313" key="1">
    <source>
        <dbReference type="EMBL" id="HAN29442.1"/>
    </source>
</evidence>
<proteinExistence type="predicted"/>
<dbReference type="AlphaFoldDB" id="A0A3C1KRV9"/>
<gene>
    <name evidence="1" type="ORF">DCP75_17300</name>
</gene>
<evidence type="ECO:0000313" key="2">
    <source>
        <dbReference type="Proteomes" id="UP000259273"/>
    </source>
</evidence>